<accession>A0ABS6V7N0</accession>
<dbReference type="RefSeq" id="WP_218633460.1">
    <property type="nucleotide sequence ID" value="NZ_JAHVAH010000001.1"/>
</dbReference>
<evidence type="ECO:0000313" key="1">
    <source>
        <dbReference type="EMBL" id="MBW0145564.1"/>
    </source>
</evidence>
<organism evidence="1 2">
    <name type="scientific">Sphingomicrobium clamense</name>
    <dbReference type="NCBI Taxonomy" id="2851013"/>
    <lineage>
        <taxon>Bacteria</taxon>
        <taxon>Pseudomonadati</taxon>
        <taxon>Pseudomonadota</taxon>
        <taxon>Alphaproteobacteria</taxon>
        <taxon>Sphingomonadales</taxon>
        <taxon>Sphingomonadaceae</taxon>
        <taxon>Sphingomicrobium</taxon>
    </lineage>
</organism>
<name>A0ABS6V7N0_9SPHN</name>
<comment type="caution">
    <text evidence="1">The sequence shown here is derived from an EMBL/GenBank/DDBJ whole genome shotgun (WGS) entry which is preliminary data.</text>
</comment>
<dbReference type="Proteomes" id="UP000698028">
    <property type="component" value="Unassembled WGS sequence"/>
</dbReference>
<protein>
    <submittedName>
        <fullName evidence="1">Uncharacterized protein</fullName>
    </submittedName>
</protein>
<keyword evidence="2" id="KW-1185">Reference proteome</keyword>
<sequence length="189" mass="21190">MTGLAFLLFSVPLPPEGIAPAACETGEATPEQRERLRDFDFLIGDFWVTGHMWLGTQWSPPRPNTPPSRWNGRYGLGGTAVIDEWFNVDPGFEEQKGSGVNVRMKRDDGVWEMVWLAQPSFSAQHLVATINDKGEPVMTQVHPERKGFEATFKRLGPDQWMRVHHALDAEGNPLPPIMLKATRIPCIEG</sequence>
<proteinExistence type="predicted"/>
<reference evidence="1 2" key="1">
    <citation type="submission" date="2021-07" db="EMBL/GenBank/DDBJ databases">
        <title>The draft genome sequence of Sphingomicrobium sp. B8.</title>
        <authorList>
            <person name="Mu L."/>
        </authorList>
    </citation>
    <scope>NUCLEOTIDE SEQUENCE [LARGE SCALE GENOMIC DNA]</scope>
    <source>
        <strain evidence="1 2">B8</strain>
    </source>
</reference>
<evidence type="ECO:0000313" key="2">
    <source>
        <dbReference type="Proteomes" id="UP000698028"/>
    </source>
</evidence>
<gene>
    <name evidence="1" type="ORF">KTQ36_09700</name>
</gene>
<dbReference type="EMBL" id="JAHVAH010000001">
    <property type="protein sequence ID" value="MBW0145564.1"/>
    <property type="molecule type" value="Genomic_DNA"/>
</dbReference>